<evidence type="ECO:0000313" key="11">
    <source>
        <dbReference type="EnsemblMetazoa" id="HelroP109117"/>
    </source>
</evidence>
<dbReference type="HOGENOM" id="CLU_003818_4_1_1"/>
<dbReference type="KEGG" id="hro:HELRODRAFT_109117"/>
<evidence type="ECO:0000313" key="12">
    <source>
        <dbReference type="Proteomes" id="UP000015101"/>
    </source>
</evidence>
<evidence type="ECO:0000256" key="3">
    <source>
        <dbReference type="ARBA" id="ARBA00022824"/>
    </source>
</evidence>
<dbReference type="InterPro" id="IPR036026">
    <property type="entry name" value="Seven-hairpin_glycosidases"/>
</dbReference>
<dbReference type="eggNOG" id="KOG2430">
    <property type="taxonomic scope" value="Eukaryota"/>
</dbReference>
<feature type="active site" description="Proton donor" evidence="5">
    <location>
        <position position="329"/>
    </location>
</feature>
<dbReference type="InterPro" id="IPR044674">
    <property type="entry name" value="EDEM1/2/3"/>
</dbReference>
<protein>
    <recommendedName>
        <fullName evidence="7">alpha-1,2-Mannosidase</fullName>
        <ecNumber evidence="7">3.2.1.-</ecNumber>
    </recommendedName>
</protein>
<dbReference type="InterPro" id="IPR003137">
    <property type="entry name" value="PA_domain"/>
</dbReference>
<feature type="binding site" evidence="6">
    <location>
        <position position="433"/>
    </location>
    <ligand>
        <name>Ca(2+)</name>
        <dbReference type="ChEBI" id="CHEBI:29108"/>
    </ligand>
</feature>
<dbReference type="PRINTS" id="PR00747">
    <property type="entry name" value="GLYHDRLASE47"/>
</dbReference>
<keyword evidence="8" id="KW-0472">Membrane</keyword>
<dbReference type="AlphaFoldDB" id="T1EEQ5"/>
<evidence type="ECO:0000256" key="5">
    <source>
        <dbReference type="PIRSR" id="PIRSR601382-1"/>
    </source>
</evidence>
<dbReference type="GO" id="GO:0005783">
    <property type="term" value="C:endoplasmic reticulum"/>
    <property type="evidence" value="ECO:0000318"/>
    <property type="project" value="GO_Central"/>
</dbReference>
<dbReference type="GeneID" id="20195057"/>
<dbReference type="FunCoup" id="T1EEQ5">
    <property type="interactions" value="1559"/>
</dbReference>
<dbReference type="GO" id="GO:0044322">
    <property type="term" value="C:endoplasmic reticulum quality control compartment"/>
    <property type="evidence" value="ECO:0007669"/>
    <property type="project" value="GOC"/>
</dbReference>
<dbReference type="GO" id="GO:0005975">
    <property type="term" value="P:carbohydrate metabolic process"/>
    <property type="evidence" value="ECO:0007669"/>
    <property type="project" value="InterPro"/>
</dbReference>
<dbReference type="EMBL" id="AMQM01002745">
    <property type="status" value="NOT_ANNOTATED_CDS"/>
    <property type="molecule type" value="Genomic_DNA"/>
</dbReference>
<dbReference type="Gene3D" id="3.50.30.30">
    <property type="match status" value="1"/>
</dbReference>
<reference evidence="12" key="1">
    <citation type="submission" date="2012-12" db="EMBL/GenBank/DDBJ databases">
        <authorList>
            <person name="Hellsten U."/>
            <person name="Grimwood J."/>
            <person name="Chapman J.A."/>
            <person name="Shapiro H."/>
            <person name="Aerts A."/>
            <person name="Otillar R.P."/>
            <person name="Terry A.Y."/>
            <person name="Boore J.L."/>
            <person name="Simakov O."/>
            <person name="Marletaz F."/>
            <person name="Cho S.-J."/>
            <person name="Edsinger-Gonzales E."/>
            <person name="Havlak P."/>
            <person name="Kuo D.-H."/>
            <person name="Larsson T."/>
            <person name="Lv J."/>
            <person name="Arendt D."/>
            <person name="Savage R."/>
            <person name="Osoegawa K."/>
            <person name="de Jong P."/>
            <person name="Lindberg D.R."/>
            <person name="Seaver E.C."/>
            <person name="Weisblat D.A."/>
            <person name="Putnam N.H."/>
            <person name="Grigoriev I.V."/>
            <person name="Rokhsar D.S."/>
        </authorList>
    </citation>
    <scope>NUCLEOTIDE SEQUENCE</scope>
</reference>
<name>T1EEQ5_HELRO</name>
<reference evidence="10 12" key="2">
    <citation type="journal article" date="2013" name="Nature">
        <title>Insights into bilaterian evolution from three spiralian genomes.</title>
        <authorList>
            <person name="Simakov O."/>
            <person name="Marletaz F."/>
            <person name="Cho S.J."/>
            <person name="Edsinger-Gonzales E."/>
            <person name="Havlak P."/>
            <person name="Hellsten U."/>
            <person name="Kuo D.H."/>
            <person name="Larsson T."/>
            <person name="Lv J."/>
            <person name="Arendt D."/>
            <person name="Savage R."/>
            <person name="Osoegawa K."/>
            <person name="de Jong P."/>
            <person name="Grimwood J."/>
            <person name="Chapman J.A."/>
            <person name="Shapiro H."/>
            <person name="Aerts A."/>
            <person name="Otillar R.P."/>
            <person name="Terry A.Y."/>
            <person name="Boore J.L."/>
            <person name="Grigoriev I.V."/>
            <person name="Lindberg D.R."/>
            <person name="Seaver E.C."/>
            <person name="Weisblat D.A."/>
            <person name="Putnam N.H."/>
            <person name="Rokhsar D.S."/>
        </authorList>
    </citation>
    <scope>NUCLEOTIDE SEQUENCE</scope>
</reference>
<gene>
    <name evidence="11" type="primary">20195057</name>
    <name evidence="10" type="ORF">HELRODRAFT_109117</name>
</gene>
<feature type="active site" evidence="5">
    <location>
        <position position="347"/>
    </location>
</feature>
<keyword evidence="8" id="KW-0812">Transmembrane</keyword>
<comment type="similarity">
    <text evidence="2 7">Belongs to the glycosyl hydrolase 47 family.</text>
</comment>
<evidence type="ECO:0000256" key="2">
    <source>
        <dbReference type="ARBA" id="ARBA00007658"/>
    </source>
</evidence>
<keyword evidence="7" id="KW-0326">Glycosidase</keyword>
<dbReference type="GO" id="GO:0005509">
    <property type="term" value="F:calcium ion binding"/>
    <property type="evidence" value="ECO:0007669"/>
    <property type="project" value="InterPro"/>
</dbReference>
<dbReference type="PANTHER" id="PTHR45679:SF2">
    <property type="entry name" value="ER DEGRADATION-ENHANCING ALPHA-MANNOSIDASE-LIKE PROTEIN 3"/>
    <property type="match status" value="1"/>
</dbReference>
<evidence type="ECO:0000256" key="4">
    <source>
        <dbReference type="ARBA" id="ARBA00023180"/>
    </source>
</evidence>
<dbReference type="OrthoDB" id="8118055at2759"/>
<dbReference type="GO" id="GO:0097466">
    <property type="term" value="P:ubiquitin-dependent glycoprotein ERAD pathway"/>
    <property type="evidence" value="ECO:0000318"/>
    <property type="project" value="GO_Central"/>
</dbReference>
<dbReference type="STRING" id="6412.T1EEQ5"/>
<dbReference type="SUPFAM" id="SSF52025">
    <property type="entry name" value="PA domain"/>
    <property type="match status" value="1"/>
</dbReference>
<dbReference type="PANTHER" id="PTHR45679">
    <property type="entry name" value="ER DEGRADATION-ENHANCING ALPHA-MANNOSIDASE-LIKE PROTEIN 2"/>
    <property type="match status" value="1"/>
</dbReference>
<dbReference type="GO" id="GO:0004571">
    <property type="term" value="F:mannosyl-oligosaccharide 1,2-alpha-mannosidase activity"/>
    <property type="evidence" value="ECO:0000318"/>
    <property type="project" value="GO_Central"/>
</dbReference>
<evidence type="ECO:0000256" key="7">
    <source>
        <dbReference type="RuleBase" id="RU361193"/>
    </source>
</evidence>
<dbReference type="InterPro" id="IPR046450">
    <property type="entry name" value="PA_dom_sf"/>
</dbReference>
<comment type="subcellular location">
    <subcellularLocation>
        <location evidence="1">Endoplasmic reticulum</location>
    </subcellularLocation>
</comment>
<dbReference type="Proteomes" id="UP000015101">
    <property type="component" value="Unassembled WGS sequence"/>
</dbReference>
<dbReference type="Pfam" id="PF02225">
    <property type="entry name" value="PA"/>
    <property type="match status" value="1"/>
</dbReference>
<accession>T1EEQ5</accession>
<dbReference type="InParanoid" id="T1EEQ5"/>
<organism evidence="11 12">
    <name type="scientific">Helobdella robusta</name>
    <name type="common">Californian leech</name>
    <dbReference type="NCBI Taxonomy" id="6412"/>
    <lineage>
        <taxon>Eukaryota</taxon>
        <taxon>Metazoa</taxon>
        <taxon>Spiralia</taxon>
        <taxon>Lophotrochozoa</taxon>
        <taxon>Annelida</taxon>
        <taxon>Clitellata</taxon>
        <taxon>Hirudinea</taxon>
        <taxon>Rhynchobdellida</taxon>
        <taxon>Glossiphoniidae</taxon>
        <taxon>Helobdella</taxon>
    </lineage>
</organism>
<reference evidence="11" key="3">
    <citation type="submission" date="2015-06" db="UniProtKB">
        <authorList>
            <consortium name="EnsemblMetazoa"/>
        </authorList>
    </citation>
    <scope>IDENTIFICATION</scope>
</reference>
<feature type="active site" evidence="5">
    <location>
        <position position="235"/>
    </location>
</feature>
<dbReference type="CTD" id="20195057"/>
<dbReference type="EMBL" id="KB095858">
    <property type="protein sequence ID" value="ESO10788.1"/>
    <property type="molecule type" value="Genomic_DNA"/>
</dbReference>
<evidence type="ECO:0000259" key="9">
    <source>
        <dbReference type="Pfam" id="PF02225"/>
    </source>
</evidence>
<dbReference type="InterPro" id="IPR012341">
    <property type="entry name" value="6hp_glycosidase-like_sf"/>
</dbReference>
<evidence type="ECO:0000256" key="8">
    <source>
        <dbReference type="SAM" id="Phobius"/>
    </source>
</evidence>
<dbReference type="RefSeq" id="XP_009011057.1">
    <property type="nucleotide sequence ID" value="XM_009012809.1"/>
</dbReference>
<keyword evidence="12" id="KW-1185">Reference proteome</keyword>
<keyword evidence="8" id="KW-1133">Transmembrane helix</keyword>
<dbReference type="EnsemblMetazoa" id="HelroT109117">
    <property type="protein sequence ID" value="HelroP109117"/>
    <property type="gene ID" value="HelroG109117"/>
</dbReference>
<dbReference type="InterPro" id="IPR001382">
    <property type="entry name" value="Glyco_hydro_47"/>
</dbReference>
<feature type="transmembrane region" description="Helical" evidence="8">
    <location>
        <begin position="739"/>
        <end position="760"/>
    </location>
</feature>
<keyword evidence="6" id="KW-0479">Metal-binding</keyword>
<feature type="active site" description="Proton donor" evidence="5">
    <location>
        <position position="88"/>
    </location>
</feature>
<dbReference type="SUPFAM" id="SSF48225">
    <property type="entry name" value="Seven-hairpin glycosidases"/>
    <property type="match status" value="1"/>
</dbReference>
<keyword evidence="3" id="KW-0256">Endoplasmic reticulum</keyword>
<dbReference type="OMA" id="MTHEDRM"/>
<dbReference type="EC" id="3.2.1.-" evidence="7"/>
<comment type="cofactor">
    <cofactor evidence="6">
        <name>Ca(2+)</name>
        <dbReference type="ChEBI" id="CHEBI:29108"/>
    </cofactor>
</comment>
<evidence type="ECO:0000256" key="1">
    <source>
        <dbReference type="ARBA" id="ARBA00004240"/>
    </source>
</evidence>
<dbReference type="Pfam" id="PF01532">
    <property type="entry name" value="Glyco_hydro_47"/>
    <property type="match status" value="1"/>
</dbReference>
<dbReference type="GO" id="GO:1904380">
    <property type="term" value="P:endoplasmic reticulum mannose trimming"/>
    <property type="evidence" value="ECO:0007669"/>
    <property type="project" value="InterPro"/>
</dbReference>
<keyword evidence="6" id="KW-0106">Calcium</keyword>
<evidence type="ECO:0000256" key="6">
    <source>
        <dbReference type="PIRSR" id="PIRSR601382-2"/>
    </source>
</evidence>
<dbReference type="GO" id="GO:0030968">
    <property type="term" value="P:endoplasmic reticulum unfolded protein response"/>
    <property type="evidence" value="ECO:0000318"/>
    <property type="project" value="GO_Central"/>
</dbReference>
<sequence>MFHHAFKHYMDVAYPADELMPLSCKGRYRGSEPSRGDIDDVLGNFSLTLIDSLDTLVVLGELDLFEQSVRLMLSDLKFDNDVVVSVFETNIRVVGGLLGGHLMADHLKRKHHRMPWYNGELLDMAQDVADRLLPAFNTTTGMPYPRVNLKYGVNTKESRTGQEKDTCTACAGTMILEFSALSRLTGKHIYEQKATTAMDYLWESRHRTSDLVGTVINIQNGDWVRKESGVGAGIDSYYEYLMKAYIMLGDDIYLDRFNTHYKAVMKYVNNGPLMLDVHMHRPQTNSRNFMDSLLAFWPGLQVLKGDLKSAIEIHEMLYQVMLRHNFIPEAFTSDFRVHWGQHPLRPEFLESTYFLYKATGDPYYLEVGKKVMENLNKIARVKCGFAAIKDVTTGDHEDQMDSFVFAETFKYLYLLFSNKEDMMVDVDDYIFTTEAHLLPLFLSLHGPQPNEHDSMNDSDDEDDDVHEFANTCPSASHLFKGVTSYAHDVRTPLKNMVEKLCPMPLTTRPARLKASDFIAGNREQMEKLNHMGIKLITMNDGRVQLVHIGSEALSPDDSHDGMLFMQEMIELSKYQSKEVPLEPKVVQLISPPMYGDIILKAGPAQFGMRLKEHFGVGWLVEGKLQMSEPADGCTALTNAGEMLKGKIVIVERGSCMFIDKARRVQQAGGIGAIVFDNNSDSSSASSANQYFSMSGDGKDDVTIPMVFLFRDEARTLRNAWTLDSDLVVFVGENPKKTGLLFVCCVFCLFVCRCLSLFVCLL</sequence>
<proteinExistence type="inferred from homology"/>
<evidence type="ECO:0000313" key="10">
    <source>
        <dbReference type="EMBL" id="ESO10788.1"/>
    </source>
</evidence>
<feature type="domain" description="PA" evidence="9">
    <location>
        <begin position="620"/>
        <end position="715"/>
    </location>
</feature>
<keyword evidence="7" id="KW-0378">Hydrolase</keyword>
<keyword evidence="4" id="KW-0325">Glycoprotein</keyword>
<dbReference type="GO" id="GO:0016020">
    <property type="term" value="C:membrane"/>
    <property type="evidence" value="ECO:0007669"/>
    <property type="project" value="InterPro"/>
</dbReference>
<dbReference type="Gene3D" id="1.50.10.10">
    <property type="match status" value="1"/>
</dbReference>